<accession>A0A0F9EYJ4</accession>
<dbReference type="InterPro" id="IPR026877">
    <property type="entry name" value="DXPR_C"/>
</dbReference>
<proteinExistence type="inferred from homology"/>
<evidence type="ECO:0000256" key="7">
    <source>
        <dbReference type="ARBA" id="ARBA00022857"/>
    </source>
</evidence>
<keyword evidence="6" id="KW-0479">Metal-binding</keyword>
<keyword evidence="9" id="KW-0464">Manganese</keyword>
<evidence type="ECO:0000259" key="12">
    <source>
        <dbReference type="Pfam" id="PF02670"/>
    </source>
</evidence>
<dbReference type="InterPro" id="IPR013644">
    <property type="entry name" value="DXP_reductoisomerase_C"/>
</dbReference>
<dbReference type="Pfam" id="PF13288">
    <property type="entry name" value="DXPR_C"/>
    <property type="match status" value="1"/>
</dbReference>
<comment type="cofactor">
    <cofactor evidence="2">
        <name>Mg(2+)</name>
        <dbReference type="ChEBI" id="CHEBI:18420"/>
    </cofactor>
</comment>
<feature type="non-terminal residue" evidence="15">
    <location>
        <position position="1"/>
    </location>
</feature>
<comment type="cofactor">
    <cofactor evidence="1">
        <name>Mn(2+)</name>
        <dbReference type="ChEBI" id="CHEBI:29035"/>
    </cofactor>
</comment>
<dbReference type="Gene3D" id="1.10.1740.10">
    <property type="match status" value="1"/>
</dbReference>
<dbReference type="GO" id="GO:0030604">
    <property type="term" value="F:1-deoxy-D-xylulose-5-phosphate reductoisomerase activity"/>
    <property type="evidence" value="ECO:0007669"/>
    <property type="project" value="UniProtKB-EC"/>
</dbReference>
<sequence length="289" mass="30249">GLAPTLAAIECGADLAIANKESLVMAGAVVVPAARAAGVNVLPVDSEHSAVFQCLQGRPPESVRRVILTASGGPFRTWPAEKIRRASLAEVLNHPTWQMGPKVTIDSATMMNKALEVIEAHWLFGLGPEKIQVLIHPESIVHGCVEFTDGSVLAQLGSTSMATPISYALHYPARAAEAPAPLDLAAVGALHFERVDAERFPAVELAYQVVAAGGTAGAVLNAANEAAVAAFVDGEIEFGRIVEIVREVLNQMPVNPEVNVGTVIAADAEARRQAERIVAAGSPAPRGRN</sequence>
<comment type="catalytic activity">
    <reaction evidence="11">
        <text>2-C-methyl-D-erythritol 4-phosphate + NADP(+) = 1-deoxy-D-xylulose 5-phosphate + NADPH + H(+)</text>
        <dbReference type="Rhea" id="RHEA:13717"/>
        <dbReference type="ChEBI" id="CHEBI:15378"/>
        <dbReference type="ChEBI" id="CHEBI:57783"/>
        <dbReference type="ChEBI" id="CHEBI:57792"/>
        <dbReference type="ChEBI" id="CHEBI:58262"/>
        <dbReference type="ChEBI" id="CHEBI:58349"/>
        <dbReference type="EC" id="1.1.1.267"/>
    </reaction>
    <physiologicalReaction direction="right-to-left" evidence="11">
        <dbReference type="Rhea" id="RHEA:13719"/>
    </physiologicalReaction>
</comment>
<dbReference type="HAMAP" id="MF_00183">
    <property type="entry name" value="DXP_reductoisom"/>
    <property type="match status" value="1"/>
</dbReference>
<dbReference type="SUPFAM" id="SSF69055">
    <property type="entry name" value="1-deoxy-D-xylulose-5-phosphate reductoisomerase, C-terminal domain"/>
    <property type="match status" value="1"/>
</dbReference>
<evidence type="ECO:0000256" key="4">
    <source>
        <dbReference type="ARBA" id="ARBA00006825"/>
    </source>
</evidence>
<organism evidence="15">
    <name type="scientific">marine sediment metagenome</name>
    <dbReference type="NCBI Taxonomy" id="412755"/>
    <lineage>
        <taxon>unclassified sequences</taxon>
        <taxon>metagenomes</taxon>
        <taxon>ecological metagenomes</taxon>
    </lineage>
</organism>
<dbReference type="PANTHER" id="PTHR30525">
    <property type="entry name" value="1-DEOXY-D-XYLULOSE 5-PHOSPHATE REDUCTOISOMERASE"/>
    <property type="match status" value="1"/>
</dbReference>
<evidence type="ECO:0000256" key="5">
    <source>
        <dbReference type="ARBA" id="ARBA00012366"/>
    </source>
</evidence>
<dbReference type="Gene3D" id="3.40.50.720">
    <property type="entry name" value="NAD(P)-binding Rossmann-like Domain"/>
    <property type="match status" value="1"/>
</dbReference>
<evidence type="ECO:0000256" key="2">
    <source>
        <dbReference type="ARBA" id="ARBA00001946"/>
    </source>
</evidence>
<protein>
    <recommendedName>
        <fullName evidence="5">1-deoxy-D-xylulose-5-phosphate reductoisomerase</fullName>
        <ecNumber evidence="5">1.1.1.267</ecNumber>
    </recommendedName>
</protein>
<evidence type="ECO:0000256" key="8">
    <source>
        <dbReference type="ARBA" id="ARBA00023002"/>
    </source>
</evidence>
<keyword evidence="10" id="KW-0414">Isoprene biosynthesis</keyword>
<evidence type="ECO:0000256" key="6">
    <source>
        <dbReference type="ARBA" id="ARBA00022723"/>
    </source>
</evidence>
<dbReference type="NCBIfam" id="TIGR00243">
    <property type="entry name" value="Dxr"/>
    <property type="match status" value="1"/>
</dbReference>
<keyword evidence="8" id="KW-0560">Oxidoreductase</keyword>
<dbReference type="Pfam" id="PF02670">
    <property type="entry name" value="DXP_reductoisom"/>
    <property type="match status" value="1"/>
</dbReference>
<dbReference type="PANTHER" id="PTHR30525:SF0">
    <property type="entry name" value="1-DEOXY-D-XYLULOSE 5-PHOSPHATE REDUCTOISOMERASE, CHLOROPLASTIC"/>
    <property type="match status" value="1"/>
</dbReference>
<evidence type="ECO:0000256" key="10">
    <source>
        <dbReference type="ARBA" id="ARBA00023229"/>
    </source>
</evidence>
<dbReference type="Pfam" id="PF08436">
    <property type="entry name" value="DXP_redisom_C"/>
    <property type="match status" value="1"/>
</dbReference>
<dbReference type="InterPro" id="IPR003821">
    <property type="entry name" value="DXP_reductoisomerase"/>
</dbReference>
<feature type="domain" description="1-deoxy-D-xylulose 5-phosphate reductoisomerase N-terminal" evidence="12">
    <location>
        <begin position="1"/>
        <end position="27"/>
    </location>
</feature>
<comment type="caution">
    <text evidence="15">The sequence shown here is derived from an EMBL/GenBank/DDBJ whole genome shotgun (WGS) entry which is preliminary data.</text>
</comment>
<evidence type="ECO:0000259" key="14">
    <source>
        <dbReference type="Pfam" id="PF13288"/>
    </source>
</evidence>
<gene>
    <name evidence="15" type="ORF">LCGC14_2309000</name>
</gene>
<name>A0A0F9EYJ4_9ZZZZ</name>
<evidence type="ECO:0000256" key="11">
    <source>
        <dbReference type="ARBA" id="ARBA00048543"/>
    </source>
</evidence>
<keyword evidence="7" id="KW-0521">NADP</keyword>
<evidence type="ECO:0000313" key="15">
    <source>
        <dbReference type="EMBL" id="KKL50090.1"/>
    </source>
</evidence>
<feature type="domain" description="DXP reductoisomerase C-terminal" evidence="14">
    <location>
        <begin position="156"/>
        <end position="272"/>
    </location>
</feature>
<dbReference type="UniPathway" id="UPA00056">
    <property type="reaction ID" value="UER00092"/>
</dbReference>
<comment type="pathway">
    <text evidence="3">Isoprenoid biosynthesis; isopentenyl diphosphate biosynthesis via DXP pathway; isopentenyl diphosphate from 1-deoxy-D-xylulose 5-phosphate: step 1/6.</text>
</comment>
<evidence type="ECO:0000256" key="3">
    <source>
        <dbReference type="ARBA" id="ARBA00005094"/>
    </source>
</evidence>
<dbReference type="InterPro" id="IPR013512">
    <property type="entry name" value="DXP_reductoisomerase_N"/>
</dbReference>
<dbReference type="AlphaFoldDB" id="A0A0F9EYJ4"/>
<dbReference type="EC" id="1.1.1.267" evidence="5"/>
<dbReference type="InterPro" id="IPR036169">
    <property type="entry name" value="DXPR_C_sf"/>
</dbReference>
<dbReference type="EMBL" id="LAZR01032726">
    <property type="protein sequence ID" value="KKL50090.1"/>
    <property type="molecule type" value="Genomic_DNA"/>
</dbReference>
<dbReference type="GO" id="GO:0051484">
    <property type="term" value="P:isopentenyl diphosphate biosynthetic process, methylerythritol 4-phosphate pathway involved in terpenoid biosynthetic process"/>
    <property type="evidence" value="ECO:0007669"/>
    <property type="project" value="TreeGrafter"/>
</dbReference>
<evidence type="ECO:0000259" key="13">
    <source>
        <dbReference type="Pfam" id="PF08436"/>
    </source>
</evidence>
<evidence type="ECO:0000256" key="1">
    <source>
        <dbReference type="ARBA" id="ARBA00001936"/>
    </source>
</evidence>
<reference evidence="15" key="1">
    <citation type="journal article" date="2015" name="Nature">
        <title>Complex archaea that bridge the gap between prokaryotes and eukaryotes.</title>
        <authorList>
            <person name="Spang A."/>
            <person name="Saw J.H."/>
            <person name="Jorgensen S.L."/>
            <person name="Zaremba-Niedzwiedzka K."/>
            <person name="Martijn J."/>
            <person name="Lind A.E."/>
            <person name="van Eijk R."/>
            <person name="Schleper C."/>
            <person name="Guy L."/>
            <person name="Ettema T.J."/>
        </authorList>
    </citation>
    <scope>NUCLEOTIDE SEQUENCE</scope>
</reference>
<dbReference type="GO" id="GO:0030145">
    <property type="term" value="F:manganese ion binding"/>
    <property type="evidence" value="ECO:0007669"/>
    <property type="project" value="TreeGrafter"/>
</dbReference>
<dbReference type="SUPFAM" id="SSF55347">
    <property type="entry name" value="Glyceraldehyde-3-phosphate dehydrogenase-like, C-terminal domain"/>
    <property type="match status" value="1"/>
</dbReference>
<comment type="similarity">
    <text evidence="4">Belongs to the DXR family.</text>
</comment>
<feature type="domain" description="1-deoxy-D-xylulose 5-phosphate reductoisomerase C-terminal" evidence="13">
    <location>
        <begin position="41"/>
        <end position="124"/>
    </location>
</feature>
<dbReference type="GO" id="GO:0070402">
    <property type="term" value="F:NADPH binding"/>
    <property type="evidence" value="ECO:0007669"/>
    <property type="project" value="InterPro"/>
</dbReference>
<evidence type="ECO:0000256" key="9">
    <source>
        <dbReference type="ARBA" id="ARBA00023211"/>
    </source>
</evidence>